<sequence>MHWSRRAVLASLPVALAGCGRSFRENTVPGGLHLRNRRAESVTVSVRAAVVPDHETGDATASPATPKDRTLDDPEVTEEYRVQARGERAVADFFPSPGRWAFEAVVDADGDRSRIELHAALPGPTGADTMLVTVRERGVTARATTADD</sequence>
<dbReference type="RefSeq" id="WP_074876898.1">
    <property type="nucleotide sequence ID" value="NZ_FOXI01000004.1"/>
</dbReference>
<evidence type="ECO:0000256" key="1">
    <source>
        <dbReference type="SAM" id="MobiDB-lite"/>
    </source>
</evidence>
<organism evidence="2 3">
    <name type="scientific">Halolamina pelagica</name>
    <dbReference type="NCBI Taxonomy" id="699431"/>
    <lineage>
        <taxon>Archaea</taxon>
        <taxon>Methanobacteriati</taxon>
        <taxon>Methanobacteriota</taxon>
        <taxon>Stenosarchaea group</taxon>
        <taxon>Halobacteria</taxon>
        <taxon>Halobacteriales</taxon>
        <taxon>Haloferacaceae</taxon>
    </lineage>
</organism>
<feature type="region of interest" description="Disordered" evidence="1">
    <location>
        <begin position="51"/>
        <end position="74"/>
    </location>
</feature>
<protein>
    <submittedName>
        <fullName evidence="2">Uncharacterized protein</fullName>
    </submittedName>
</protein>
<dbReference type="PROSITE" id="PS51257">
    <property type="entry name" value="PROKAR_LIPOPROTEIN"/>
    <property type="match status" value="1"/>
</dbReference>
<dbReference type="Proteomes" id="UP000183769">
    <property type="component" value="Unassembled WGS sequence"/>
</dbReference>
<reference evidence="3" key="1">
    <citation type="submission" date="2016-10" db="EMBL/GenBank/DDBJ databases">
        <authorList>
            <person name="Varghese N."/>
            <person name="Submissions S."/>
        </authorList>
    </citation>
    <scope>NUCLEOTIDE SEQUENCE [LARGE SCALE GENOMIC DNA]</scope>
    <source>
        <strain evidence="3">CGMCC 1.10329</strain>
    </source>
</reference>
<proteinExistence type="predicted"/>
<dbReference type="AlphaFoldDB" id="A0A1I5QPL2"/>
<keyword evidence="3" id="KW-1185">Reference proteome</keyword>
<evidence type="ECO:0000313" key="2">
    <source>
        <dbReference type="EMBL" id="SFP48040.1"/>
    </source>
</evidence>
<gene>
    <name evidence="2" type="ORF">SAMN05216277_10420</name>
</gene>
<name>A0A1I5QPL2_9EURY</name>
<dbReference type="EMBL" id="FOXI01000004">
    <property type="protein sequence ID" value="SFP48040.1"/>
    <property type="molecule type" value="Genomic_DNA"/>
</dbReference>
<accession>A0A1I5QPL2</accession>
<evidence type="ECO:0000313" key="3">
    <source>
        <dbReference type="Proteomes" id="UP000183769"/>
    </source>
</evidence>
<dbReference type="OrthoDB" id="312871at2157"/>